<dbReference type="EMBL" id="BGPR01033634">
    <property type="protein sequence ID" value="GBO07666.1"/>
    <property type="molecule type" value="Genomic_DNA"/>
</dbReference>
<keyword evidence="6" id="KW-1185">Reference proteome</keyword>
<dbReference type="AlphaFoldDB" id="A0A4Y2U497"/>
<feature type="compositionally biased region" description="Basic and acidic residues" evidence="1">
    <location>
        <begin position="8"/>
        <end position="19"/>
    </location>
</feature>
<dbReference type="EMBL" id="BGPR01033632">
    <property type="protein sequence ID" value="GBO07650.1"/>
    <property type="molecule type" value="Genomic_DNA"/>
</dbReference>
<dbReference type="EMBL" id="BGPR01033631">
    <property type="protein sequence ID" value="GBO07642.1"/>
    <property type="molecule type" value="Genomic_DNA"/>
</dbReference>
<protein>
    <submittedName>
        <fullName evidence="4">Uncharacterized protein</fullName>
    </submittedName>
</protein>
<comment type="caution">
    <text evidence="4">The sequence shown here is derived from an EMBL/GenBank/DDBJ whole genome shotgun (WGS) entry which is preliminary data.</text>
</comment>
<name>A0A4Y2U497_ARAVE</name>
<proteinExistence type="predicted"/>
<reference evidence="4 6" key="1">
    <citation type="journal article" date="2019" name="Sci. Rep.">
        <title>Orb-weaving spider Araneus ventricosus genome elucidates the spidroin gene catalogue.</title>
        <authorList>
            <person name="Kono N."/>
            <person name="Nakamura H."/>
            <person name="Ohtoshi R."/>
            <person name="Moran D.A.P."/>
            <person name="Shinohara A."/>
            <person name="Yoshida Y."/>
            <person name="Fujiwara M."/>
            <person name="Mori M."/>
            <person name="Tomita M."/>
            <person name="Arakawa K."/>
        </authorList>
    </citation>
    <scope>NUCLEOTIDE SEQUENCE [LARGE SCALE GENOMIC DNA]</scope>
</reference>
<feature type="region of interest" description="Disordered" evidence="1">
    <location>
        <begin position="1"/>
        <end position="35"/>
    </location>
</feature>
<organism evidence="4 6">
    <name type="scientific">Araneus ventricosus</name>
    <name type="common">Orbweaver spider</name>
    <name type="synonym">Epeira ventricosa</name>
    <dbReference type="NCBI Taxonomy" id="182803"/>
    <lineage>
        <taxon>Eukaryota</taxon>
        <taxon>Metazoa</taxon>
        <taxon>Ecdysozoa</taxon>
        <taxon>Arthropoda</taxon>
        <taxon>Chelicerata</taxon>
        <taxon>Arachnida</taxon>
        <taxon>Araneae</taxon>
        <taxon>Araneomorphae</taxon>
        <taxon>Entelegynae</taxon>
        <taxon>Araneoidea</taxon>
        <taxon>Araneidae</taxon>
        <taxon>Araneus</taxon>
    </lineage>
</organism>
<dbReference type="EMBL" id="BGPR01033633">
    <property type="protein sequence ID" value="GBO07658.1"/>
    <property type="molecule type" value="Genomic_DNA"/>
</dbReference>
<sequence length="80" mass="9089">MSESFYELSHRQGLDDKSAKAFPGKPFRKPFPQNSRKKAFYEPPVPFWVASSGWGANGEGRNLTMPNGLYRAQPNLTRNE</sequence>
<evidence type="ECO:0000313" key="4">
    <source>
        <dbReference type="EMBL" id="GBO07658.1"/>
    </source>
</evidence>
<gene>
    <name evidence="4" type="ORF">AVEN_141046_1</name>
    <name evidence="5" type="ORF">AVEN_203948_1</name>
    <name evidence="2" type="ORF">AVEN_261014_1</name>
    <name evidence="3" type="ORF">AVEN_37473_1</name>
</gene>
<feature type="region of interest" description="Disordered" evidence="1">
    <location>
        <begin position="61"/>
        <end position="80"/>
    </location>
</feature>
<evidence type="ECO:0000313" key="6">
    <source>
        <dbReference type="Proteomes" id="UP000499080"/>
    </source>
</evidence>
<evidence type="ECO:0000313" key="5">
    <source>
        <dbReference type="EMBL" id="GBO07666.1"/>
    </source>
</evidence>
<evidence type="ECO:0000256" key="1">
    <source>
        <dbReference type="SAM" id="MobiDB-lite"/>
    </source>
</evidence>
<accession>A0A4Y2U497</accession>
<dbReference type="Proteomes" id="UP000499080">
    <property type="component" value="Unassembled WGS sequence"/>
</dbReference>
<evidence type="ECO:0000313" key="3">
    <source>
        <dbReference type="EMBL" id="GBO07650.1"/>
    </source>
</evidence>
<evidence type="ECO:0000313" key="2">
    <source>
        <dbReference type="EMBL" id="GBO07642.1"/>
    </source>
</evidence>